<dbReference type="Gene3D" id="1.50.40.10">
    <property type="entry name" value="Mitochondrial carrier domain"/>
    <property type="match status" value="1"/>
</dbReference>
<comment type="subcellular location">
    <subcellularLocation>
        <location evidence="1">Mitochondrion membrane</location>
        <topology evidence="1">Multi-pass membrane protein</topology>
    </subcellularLocation>
</comment>
<dbReference type="InterPro" id="IPR018108">
    <property type="entry name" value="MCP_transmembrane"/>
</dbReference>
<evidence type="ECO:0000256" key="3">
    <source>
        <dbReference type="ARBA" id="ARBA00022448"/>
    </source>
</evidence>
<evidence type="ECO:0000256" key="8">
    <source>
        <dbReference type="PROSITE-ProRule" id="PRU00282"/>
    </source>
</evidence>
<comment type="similarity">
    <text evidence="2 9">Belongs to the mitochondrial carrier (TC 2.A.29) family.</text>
</comment>
<dbReference type="PANTHER" id="PTHR45758">
    <property type="entry name" value="MITOFERRIN-1-RELATED"/>
    <property type="match status" value="1"/>
</dbReference>
<accession>A0A9P6SUZ0</accession>
<feature type="repeat" description="Solcar" evidence="8">
    <location>
        <begin position="17"/>
        <end position="99"/>
    </location>
</feature>
<dbReference type="PROSITE" id="PS50920">
    <property type="entry name" value="SOLCAR"/>
    <property type="match status" value="1"/>
</dbReference>
<dbReference type="AlphaFoldDB" id="A0A9P6SUZ0"/>
<protein>
    <submittedName>
        <fullName evidence="10">Asparaginyl-tRNA synthetase</fullName>
    </submittedName>
</protein>
<keyword evidence="4 8" id="KW-0812">Transmembrane</keyword>
<evidence type="ECO:0000256" key="1">
    <source>
        <dbReference type="ARBA" id="ARBA00004225"/>
    </source>
</evidence>
<proteinExistence type="inferred from homology"/>
<evidence type="ECO:0000256" key="5">
    <source>
        <dbReference type="ARBA" id="ARBA00022989"/>
    </source>
</evidence>
<dbReference type="InterPro" id="IPR023395">
    <property type="entry name" value="MCP_dom_sf"/>
</dbReference>
<keyword evidence="6" id="KW-0496">Mitochondrion</keyword>
<evidence type="ECO:0000256" key="4">
    <source>
        <dbReference type="ARBA" id="ARBA00022692"/>
    </source>
</evidence>
<name>A0A9P6SUZ0_9FUNG</name>
<evidence type="ECO:0000256" key="9">
    <source>
        <dbReference type="RuleBase" id="RU000488"/>
    </source>
</evidence>
<evidence type="ECO:0000313" key="10">
    <source>
        <dbReference type="EMBL" id="KAG0006494.1"/>
    </source>
</evidence>
<comment type="caution">
    <text evidence="10">The sequence shown here is derived from an EMBL/GenBank/DDBJ whole genome shotgun (WGS) entry which is preliminary data.</text>
</comment>
<evidence type="ECO:0000313" key="11">
    <source>
        <dbReference type="Proteomes" id="UP000749646"/>
    </source>
</evidence>
<keyword evidence="11" id="KW-1185">Reference proteome</keyword>
<dbReference type="Pfam" id="PF00153">
    <property type="entry name" value="Mito_carr"/>
    <property type="match status" value="1"/>
</dbReference>
<dbReference type="SUPFAM" id="SSF103506">
    <property type="entry name" value="Mitochondrial carrier"/>
    <property type="match status" value="1"/>
</dbReference>
<reference evidence="10" key="1">
    <citation type="journal article" date="2020" name="Fungal Divers.">
        <title>Resolving the Mortierellaceae phylogeny through synthesis of multi-gene phylogenetics and phylogenomics.</title>
        <authorList>
            <person name="Vandepol N."/>
            <person name="Liber J."/>
            <person name="Desiro A."/>
            <person name="Na H."/>
            <person name="Kennedy M."/>
            <person name="Barry K."/>
            <person name="Grigoriev I.V."/>
            <person name="Miller A.N."/>
            <person name="O'Donnell K."/>
            <person name="Stajich J.E."/>
            <person name="Bonito G."/>
        </authorList>
    </citation>
    <scope>NUCLEOTIDE SEQUENCE</scope>
    <source>
        <strain evidence="10">MES-2147</strain>
    </source>
</reference>
<dbReference type="Proteomes" id="UP000749646">
    <property type="component" value="Unassembled WGS sequence"/>
</dbReference>
<feature type="non-terminal residue" evidence="10">
    <location>
        <position position="99"/>
    </location>
</feature>
<dbReference type="OrthoDB" id="43906at2759"/>
<evidence type="ECO:0000256" key="6">
    <source>
        <dbReference type="ARBA" id="ARBA00023128"/>
    </source>
</evidence>
<keyword evidence="3 9" id="KW-0813">Transport</keyword>
<dbReference type="GO" id="GO:0048250">
    <property type="term" value="P:iron import into the mitochondrion"/>
    <property type="evidence" value="ECO:0007669"/>
    <property type="project" value="TreeGrafter"/>
</dbReference>
<gene>
    <name evidence="10" type="primary">SLM5</name>
    <name evidence="10" type="ORF">BGZ65_007379</name>
</gene>
<dbReference type="PANTHER" id="PTHR45758:SF4">
    <property type="entry name" value="MITOFERRIN-1"/>
    <property type="match status" value="1"/>
</dbReference>
<dbReference type="GO" id="GO:0015093">
    <property type="term" value="F:ferrous iron transmembrane transporter activity"/>
    <property type="evidence" value="ECO:0007669"/>
    <property type="project" value="TreeGrafter"/>
</dbReference>
<evidence type="ECO:0000256" key="7">
    <source>
        <dbReference type="ARBA" id="ARBA00023136"/>
    </source>
</evidence>
<evidence type="ECO:0000256" key="2">
    <source>
        <dbReference type="ARBA" id="ARBA00006375"/>
    </source>
</evidence>
<organism evidence="10 11">
    <name type="scientific">Modicella reniformis</name>
    <dbReference type="NCBI Taxonomy" id="1440133"/>
    <lineage>
        <taxon>Eukaryota</taxon>
        <taxon>Fungi</taxon>
        <taxon>Fungi incertae sedis</taxon>
        <taxon>Mucoromycota</taxon>
        <taxon>Mortierellomycotina</taxon>
        <taxon>Mortierellomycetes</taxon>
        <taxon>Mortierellales</taxon>
        <taxon>Mortierellaceae</taxon>
        <taxon>Modicella</taxon>
    </lineage>
</organism>
<keyword evidence="7 8" id="KW-0472">Membrane</keyword>
<keyword evidence="5" id="KW-1133">Transmembrane helix</keyword>
<dbReference type="GO" id="GO:0031966">
    <property type="term" value="C:mitochondrial membrane"/>
    <property type="evidence" value="ECO:0007669"/>
    <property type="project" value="UniProtKB-SubCell"/>
</dbReference>
<dbReference type="EMBL" id="JAAAHW010000107">
    <property type="protein sequence ID" value="KAG0006494.1"/>
    <property type="molecule type" value="Genomic_DNA"/>
</dbReference>
<sequence length="99" mass="10504">MSQAVEEFDYEALPENASLSASLLAGAFAGIAEHAIMYPVDSIKTRMQILQPTPQAVYSGVINAISKITTTEGAKTLWRGVNSVILGAGPAHALYFGTY</sequence>